<protein>
    <submittedName>
        <fullName evidence="2">Uncharacterized protein</fullName>
    </submittedName>
</protein>
<feature type="non-terminal residue" evidence="2">
    <location>
        <position position="253"/>
    </location>
</feature>
<gene>
    <name evidence="2" type="ORF">LCGC14_2357380</name>
</gene>
<accession>A0A0F9C7Z7</accession>
<proteinExistence type="predicted"/>
<feature type="region of interest" description="Disordered" evidence="1">
    <location>
        <begin position="218"/>
        <end position="253"/>
    </location>
</feature>
<evidence type="ECO:0000313" key="2">
    <source>
        <dbReference type="EMBL" id="KKL45269.1"/>
    </source>
</evidence>
<dbReference type="AlphaFoldDB" id="A0A0F9C7Z7"/>
<feature type="compositionally biased region" description="Polar residues" evidence="1">
    <location>
        <begin position="218"/>
        <end position="231"/>
    </location>
</feature>
<organism evidence="2">
    <name type="scientific">marine sediment metagenome</name>
    <dbReference type="NCBI Taxonomy" id="412755"/>
    <lineage>
        <taxon>unclassified sequences</taxon>
        <taxon>metagenomes</taxon>
        <taxon>ecological metagenomes</taxon>
    </lineage>
</organism>
<dbReference type="EMBL" id="LAZR01034450">
    <property type="protein sequence ID" value="KKL45269.1"/>
    <property type="molecule type" value="Genomic_DNA"/>
</dbReference>
<sequence length="253" mass="27333">MATEDLTTYTESDALNRLTETASRVTWAGLDRVDADIYLYKDYGLDYFDGDFAHYLTVRQDAGGAFCAAWGLTNALGGVVPHEWNDLDMLMVYFTGAKLKMWEISGTVNNFSNDYDITNGITYYLTIVRDEAGGVGYGTLKTFIYSDSGRTTLLATLSLNLQQSKKDFRYVQLATSYGIGGGTPVDGYAEDLDLSAVIAVTPTVTTQAVTNIGETTATANGNITDLGSPNPTAHGFAYSPTDTTPDIETDSVT</sequence>
<name>A0A0F9C7Z7_9ZZZZ</name>
<evidence type="ECO:0000256" key="1">
    <source>
        <dbReference type="SAM" id="MobiDB-lite"/>
    </source>
</evidence>
<reference evidence="2" key="1">
    <citation type="journal article" date="2015" name="Nature">
        <title>Complex archaea that bridge the gap between prokaryotes and eukaryotes.</title>
        <authorList>
            <person name="Spang A."/>
            <person name="Saw J.H."/>
            <person name="Jorgensen S.L."/>
            <person name="Zaremba-Niedzwiedzka K."/>
            <person name="Martijn J."/>
            <person name="Lind A.E."/>
            <person name="van Eijk R."/>
            <person name="Schleper C."/>
            <person name="Guy L."/>
            <person name="Ettema T.J."/>
        </authorList>
    </citation>
    <scope>NUCLEOTIDE SEQUENCE</scope>
</reference>
<comment type="caution">
    <text evidence="2">The sequence shown here is derived from an EMBL/GenBank/DDBJ whole genome shotgun (WGS) entry which is preliminary data.</text>
</comment>